<feature type="region of interest" description="Disordered" evidence="1">
    <location>
        <begin position="115"/>
        <end position="138"/>
    </location>
</feature>
<dbReference type="HOGENOM" id="CLU_030988_13_2_1"/>
<evidence type="ECO:0000259" key="2">
    <source>
        <dbReference type="PROSITE" id="PS50127"/>
    </source>
</evidence>
<dbReference type="PROSITE" id="PS50127">
    <property type="entry name" value="UBC_2"/>
    <property type="match status" value="1"/>
</dbReference>
<name>M3YJ23_MUSPF</name>
<evidence type="ECO:0000256" key="1">
    <source>
        <dbReference type="SAM" id="MobiDB-lite"/>
    </source>
</evidence>
<dbReference type="InterPro" id="IPR000608">
    <property type="entry name" value="UBC"/>
</dbReference>
<dbReference type="Gene3D" id="3.10.110.10">
    <property type="entry name" value="Ubiquitin Conjugating Enzyme"/>
    <property type="match status" value="1"/>
</dbReference>
<dbReference type="eggNOG" id="KOG0417">
    <property type="taxonomic scope" value="Eukaryota"/>
</dbReference>
<reference evidence="3" key="1">
    <citation type="submission" date="2024-06" db="UniProtKB">
        <authorList>
            <consortium name="Ensembl"/>
        </authorList>
    </citation>
    <scope>IDENTIFICATION</scope>
</reference>
<protein>
    <recommendedName>
        <fullName evidence="2">UBC core domain-containing protein</fullName>
    </recommendedName>
</protein>
<dbReference type="GeneTree" id="ENSGT00540000070023"/>
<dbReference type="AlphaFoldDB" id="M3YJ23"/>
<dbReference type="InParanoid" id="M3YJ23"/>
<dbReference type="Ensembl" id="ENSMPUT00000011518.1">
    <property type="protein sequence ID" value="ENSMPUP00000011330.1"/>
    <property type="gene ID" value="ENSMPUG00000011422.1"/>
</dbReference>
<evidence type="ECO:0000313" key="3">
    <source>
        <dbReference type="Ensembl" id="ENSMPUP00000011330.1"/>
    </source>
</evidence>
<organism evidence="3">
    <name type="scientific">Mustela putorius furo</name>
    <name type="common">European domestic ferret</name>
    <name type="synonym">Mustela furo</name>
    <dbReference type="NCBI Taxonomy" id="9669"/>
    <lineage>
        <taxon>Eukaryota</taxon>
        <taxon>Metazoa</taxon>
        <taxon>Chordata</taxon>
        <taxon>Craniata</taxon>
        <taxon>Vertebrata</taxon>
        <taxon>Euteleostomi</taxon>
        <taxon>Mammalia</taxon>
        <taxon>Eutheria</taxon>
        <taxon>Laurasiatheria</taxon>
        <taxon>Carnivora</taxon>
        <taxon>Caniformia</taxon>
        <taxon>Musteloidea</taxon>
        <taxon>Mustelidae</taxon>
        <taxon>Mustelinae</taxon>
        <taxon>Mustela</taxon>
    </lineage>
</organism>
<sequence>SGVAPKGLAGKQHLLAEPVPGIKAEPDENHACYFHRVIVGPPSPFERGTFKLELFLPENYPIAVPKVCFMAKTYHPDTLGRICLAMLEDKCSPALQIRPVLLAIQAWFNAPNPDDALANDGAQQRETTEAPAGELEHGLGCLPGHSLRNI</sequence>
<dbReference type="EMBL" id="AEYP01044056">
    <property type="status" value="NOT_ANNOTATED_CDS"/>
    <property type="molecule type" value="Genomic_DNA"/>
</dbReference>
<dbReference type="InterPro" id="IPR016135">
    <property type="entry name" value="UBQ-conjugating_enzyme/RWD"/>
</dbReference>
<accession>M3YJ23</accession>
<dbReference type="SUPFAM" id="SSF54495">
    <property type="entry name" value="UBC-like"/>
    <property type="match status" value="1"/>
</dbReference>
<proteinExistence type="predicted"/>
<dbReference type="Pfam" id="PF00179">
    <property type="entry name" value="UQ_con"/>
    <property type="match status" value="1"/>
</dbReference>
<feature type="domain" description="UBC core" evidence="2">
    <location>
        <begin position="2"/>
        <end position="150"/>
    </location>
</feature>
<dbReference type="STRING" id="9669.ENSMPUP00000011330"/>
<dbReference type="SMART" id="SM00212">
    <property type="entry name" value="UBCc"/>
    <property type="match status" value="1"/>
</dbReference>
<dbReference type="PANTHER" id="PTHR24068">
    <property type="entry name" value="UBIQUITIN-CONJUGATING ENZYME E2"/>
    <property type="match status" value="1"/>
</dbReference>